<dbReference type="EMBL" id="CP029494">
    <property type="protein sequence ID" value="AWN24681.1"/>
    <property type="molecule type" value="Genomic_DNA"/>
</dbReference>
<gene>
    <name evidence="1" type="ORF">DKM44_13330</name>
</gene>
<evidence type="ECO:0000313" key="1">
    <source>
        <dbReference type="EMBL" id="AWN24681.1"/>
    </source>
</evidence>
<organism evidence="1 2">
    <name type="scientific">Deinococcus irradiatisoli</name>
    <dbReference type="NCBI Taxonomy" id="2202254"/>
    <lineage>
        <taxon>Bacteria</taxon>
        <taxon>Thermotogati</taxon>
        <taxon>Deinococcota</taxon>
        <taxon>Deinococci</taxon>
        <taxon>Deinococcales</taxon>
        <taxon>Deinococcaceae</taxon>
        <taxon>Deinococcus</taxon>
    </lineage>
</organism>
<keyword evidence="2" id="KW-1185">Reference proteome</keyword>
<evidence type="ECO:0000313" key="2">
    <source>
        <dbReference type="Proteomes" id="UP000245368"/>
    </source>
</evidence>
<name>A0A2Z3JMF4_9DEIO</name>
<dbReference type="KEGG" id="dez:DKM44_13330"/>
<protein>
    <submittedName>
        <fullName evidence="1">ATPase</fullName>
    </submittedName>
</protein>
<accession>A0A2Z3JMF4</accession>
<sequence>MTGVGKSTALGALASGPLRVLPDRREVTDAVMIGPLAGRAVTDRQERFALTASYRQLHPGGMAQALGSLWTVPRPGERLVFDGLRGLDEVRYAAETFPEWRFVNLHAPDLLRVRRLLGRNDAFDQAGQTGQREEGQELLAALRDLPGAGEVFSEADLQALADLIHEGHPPGEILSKTRIVLSERQNYDPDAARAFLSTLPPERVLDLDTAALALEAVASRLQGWL</sequence>
<dbReference type="InterPro" id="IPR027417">
    <property type="entry name" value="P-loop_NTPase"/>
</dbReference>
<dbReference type="SUPFAM" id="SSF52540">
    <property type="entry name" value="P-loop containing nucleoside triphosphate hydrolases"/>
    <property type="match status" value="1"/>
</dbReference>
<dbReference type="Proteomes" id="UP000245368">
    <property type="component" value="Chromosome"/>
</dbReference>
<dbReference type="OrthoDB" id="64528at2"/>
<proteinExistence type="predicted"/>
<reference evidence="1 2" key="1">
    <citation type="submission" date="2018-05" db="EMBL/GenBank/DDBJ databases">
        <title>Complete Genome Sequence of Deinococcus sp. strain 17bor-2.</title>
        <authorList>
            <person name="Srinivasan S."/>
        </authorList>
    </citation>
    <scope>NUCLEOTIDE SEQUENCE [LARGE SCALE GENOMIC DNA]</scope>
    <source>
        <strain evidence="1 2">17bor-2</strain>
    </source>
</reference>
<dbReference type="AlphaFoldDB" id="A0A2Z3JMF4"/>